<evidence type="ECO:0000313" key="13">
    <source>
        <dbReference type="Proteomes" id="UP000708148"/>
    </source>
</evidence>
<organism evidence="12 13">
    <name type="scientific">Ostreobium quekettii</name>
    <dbReference type="NCBI Taxonomy" id="121088"/>
    <lineage>
        <taxon>Eukaryota</taxon>
        <taxon>Viridiplantae</taxon>
        <taxon>Chlorophyta</taxon>
        <taxon>core chlorophytes</taxon>
        <taxon>Ulvophyceae</taxon>
        <taxon>TCBD clade</taxon>
        <taxon>Bryopsidales</taxon>
        <taxon>Ostreobineae</taxon>
        <taxon>Ostreobiaceae</taxon>
        <taxon>Ostreobium</taxon>
    </lineage>
</organism>
<comment type="caution">
    <text evidence="12">The sequence shown here is derived from an EMBL/GenBank/DDBJ whole genome shotgun (WGS) entry which is preliminary data.</text>
</comment>
<evidence type="ECO:0000256" key="5">
    <source>
        <dbReference type="ARBA" id="ARBA00022801"/>
    </source>
</evidence>
<keyword evidence="7" id="KW-0961">Cell wall biogenesis/degradation</keyword>
<dbReference type="Pfam" id="PF10290">
    <property type="entry name" value="YJL171C_Tos1_N"/>
    <property type="match status" value="1"/>
</dbReference>
<evidence type="ECO:0000256" key="7">
    <source>
        <dbReference type="ARBA" id="ARBA00023316"/>
    </source>
</evidence>
<protein>
    <recommendedName>
        <fullName evidence="3">glucan endo-1,3-beta-D-glucosidase</fullName>
        <ecNumber evidence="3">3.2.1.39</ecNumber>
    </recommendedName>
</protein>
<dbReference type="GO" id="GO:0042973">
    <property type="term" value="F:glucan endo-1,3-beta-D-glucosidase activity"/>
    <property type="evidence" value="ECO:0007669"/>
    <property type="project" value="UniProtKB-EC"/>
</dbReference>
<feature type="compositionally biased region" description="Polar residues" evidence="8">
    <location>
        <begin position="464"/>
        <end position="498"/>
    </location>
</feature>
<dbReference type="EMBL" id="CAJHUC010000358">
    <property type="protein sequence ID" value="CAD7695533.1"/>
    <property type="molecule type" value="Genomic_DNA"/>
</dbReference>
<dbReference type="OrthoDB" id="118256at2759"/>
<feature type="domain" description="Cell wall protein YJL171C/Tos1 N-terminal" evidence="11">
    <location>
        <begin position="36"/>
        <end position="93"/>
    </location>
</feature>
<evidence type="ECO:0000259" key="10">
    <source>
        <dbReference type="Pfam" id="PF10287"/>
    </source>
</evidence>
<evidence type="ECO:0000256" key="4">
    <source>
        <dbReference type="ARBA" id="ARBA00022729"/>
    </source>
</evidence>
<evidence type="ECO:0000256" key="8">
    <source>
        <dbReference type="SAM" id="MobiDB-lite"/>
    </source>
</evidence>
<name>A0A8S1ILV1_9CHLO</name>
<feature type="compositionally biased region" description="Basic and acidic residues" evidence="8">
    <location>
        <begin position="672"/>
        <end position="683"/>
    </location>
</feature>
<keyword evidence="13" id="KW-1185">Reference proteome</keyword>
<dbReference type="AlphaFoldDB" id="A0A8S1ILV1"/>
<dbReference type="PANTHER" id="PTHR31737:SF2">
    <property type="entry name" value="PROTEIN TOS1"/>
    <property type="match status" value="1"/>
</dbReference>
<keyword evidence="6" id="KW-0326">Glycosidase</keyword>
<evidence type="ECO:0000313" key="12">
    <source>
        <dbReference type="EMBL" id="CAD7695533.1"/>
    </source>
</evidence>
<evidence type="ECO:0000259" key="11">
    <source>
        <dbReference type="Pfam" id="PF10290"/>
    </source>
</evidence>
<evidence type="ECO:0000256" key="9">
    <source>
        <dbReference type="SAM" id="SignalP"/>
    </source>
</evidence>
<feature type="region of interest" description="Disordered" evidence="8">
    <location>
        <begin position="655"/>
        <end position="683"/>
    </location>
</feature>
<feature type="domain" description="Cell wall protein YJL171C/Tos1 C-terminal" evidence="10">
    <location>
        <begin position="98"/>
        <end position="343"/>
    </location>
</feature>
<sequence>MAVPNGVAAGLVLVVLLAWMESSGGATVVGSKTIVNVGGVGSYDEVYGMPCSGQAACLKRPRAVGGCLAPFDEEQTLKLRGPMEVYNIGVYYPGAGGVWDRVSFYDRSGGMDNMVFLADYGRALDGTTVDEGSCWSGSGDWKLIINGDDFLCNGYNQSYVSRDGKCARRTPEAFDGILDDGVQVNVMQAAKCGGDECGFYRGQGHHGWAGPAGGAKLFAVRARFPEGEGANAPALWFLHASVVRTANYHPQVCNCRGMGAAGGCGELDIAEVVEEQDRKQDVDTTVYSFKGAFSDQGAYTFQRPVQREAVFVTIFNPEGYIQVLQMDGFDFGASIPASMVQNWNGRRELVIKLPGEEMGGCAAPRCSYIYESGNAGFASRIKDGVQCSGGVSDVPDASTLEKSAPSGMPASPQELHPNTDKQSYPRPNADSLGQQQPGHVYSRPSPGSHGSWRPSPEDQDAPESGTSYQGIPQPSTESQGSPQPTEDNQGNGQSSTDYQAYHGPSTGSRGYSRPSTGHHGYSQPRNDRQGYYQQYGSSPPTGSTGEADSYSQEGPSTENTGSQGPAVSAESYSDPSSPYPWSQPPEESIYPVGVRPHGEQVAQGGTPEDQYYLGDPDRQGWGAVVTTGSSDPYAEVSYKTSEQYFSWGGRRRLTLSGGAQGGSFSSGSRNNPHRDAFKGEQSS</sequence>
<dbReference type="GO" id="GO:0071555">
    <property type="term" value="P:cell wall organization"/>
    <property type="evidence" value="ECO:0007669"/>
    <property type="project" value="UniProtKB-KW"/>
</dbReference>
<feature type="compositionally biased region" description="Polar residues" evidence="8">
    <location>
        <begin position="531"/>
        <end position="565"/>
    </location>
</feature>
<evidence type="ECO:0000256" key="2">
    <source>
        <dbReference type="ARBA" id="ARBA00006055"/>
    </source>
</evidence>
<comment type="catalytic activity">
    <reaction evidence="1">
        <text>Hydrolysis of (1-&gt;3)-beta-D-glucosidic linkages in (1-&gt;3)-beta-D-glucans.</text>
        <dbReference type="EC" id="3.2.1.39"/>
    </reaction>
</comment>
<evidence type="ECO:0000256" key="3">
    <source>
        <dbReference type="ARBA" id="ARBA00012780"/>
    </source>
</evidence>
<evidence type="ECO:0000256" key="1">
    <source>
        <dbReference type="ARBA" id="ARBA00000382"/>
    </source>
</evidence>
<feature type="chain" id="PRO_5035857918" description="glucan endo-1,3-beta-D-glucosidase" evidence="9">
    <location>
        <begin position="26"/>
        <end position="683"/>
    </location>
</feature>
<accession>A0A8S1ILV1</accession>
<dbReference type="Proteomes" id="UP000708148">
    <property type="component" value="Unassembled WGS sequence"/>
</dbReference>
<dbReference type="PANTHER" id="PTHR31737">
    <property type="entry name" value="PROTEIN TOS1"/>
    <property type="match status" value="1"/>
</dbReference>
<feature type="region of interest" description="Disordered" evidence="8">
    <location>
        <begin position="392"/>
        <end position="631"/>
    </location>
</feature>
<evidence type="ECO:0000256" key="6">
    <source>
        <dbReference type="ARBA" id="ARBA00023295"/>
    </source>
</evidence>
<feature type="compositionally biased region" description="Polar residues" evidence="8">
    <location>
        <begin position="505"/>
        <end position="515"/>
    </location>
</feature>
<keyword evidence="5" id="KW-0378">Hydrolase</keyword>
<reference evidence="12" key="1">
    <citation type="submission" date="2020-12" db="EMBL/GenBank/DDBJ databases">
        <authorList>
            <person name="Iha C."/>
        </authorList>
    </citation>
    <scope>NUCLEOTIDE SEQUENCE</scope>
</reference>
<proteinExistence type="inferred from homology"/>
<dbReference type="EC" id="3.2.1.39" evidence="3"/>
<keyword evidence="4 9" id="KW-0732">Signal</keyword>
<feature type="signal peptide" evidence="9">
    <location>
        <begin position="1"/>
        <end position="25"/>
    </location>
</feature>
<dbReference type="InterPro" id="IPR018805">
    <property type="entry name" value="YJL171C/Tos1_C"/>
</dbReference>
<gene>
    <name evidence="12" type="ORF">OSTQU699_LOCUS894</name>
</gene>
<dbReference type="InterPro" id="IPR018807">
    <property type="entry name" value="YJL171C/Tos1_N"/>
</dbReference>
<comment type="similarity">
    <text evidence="2">Belongs to the PGA52 family.</text>
</comment>
<dbReference type="Pfam" id="PF10287">
    <property type="entry name" value="YJL171C_Tos1_C"/>
    <property type="match status" value="1"/>
</dbReference>